<dbReference type="Gene3D" id="3.40.50.150">
    <property type="entry name" value="Vaccinia Virus protein VP39"/>
    <property type="match status" value="1"/>
</dbReference>
<dbReference type="AlphaFoldDB" id="A0A5M6D351"/>
<keyword evidence="1 5" id="KW-0489">Methyltransferase</keyword>
<evidence type="ECO:0000256" key="2">
    <source>
        <dbReference type="ARBA" id="ARBA00022679"/>
    </source>
</evidence>
<dbReference type="PANTHER" id="PTHR43397:SF1">
    <property type="entry name" value="ERGOTHIONEINE BIOSYNTHESIS PROTEIN 1"/>
    <property type="match status" value="1"/>
</dbReference>
<dbReference type="GO" id="GO:0052706">
    <property type="term" value="F:L-histidine N(alpha)-methyltransferase activity"/>
    <property type="evidence" value="ECO:0007669"/>
    <property type="project" value="UniProtKB-EC"/>
</dbReference>
<evidence type="ECO:0000259" key="4">
    <source>
        <dbReference type="Pfam" id="PF10017"/>
    </source>
</evidence>
<dbReference type="InterPro" id="IPR029063">
    <property type="entry name" value="SAM-dependent_MTases_sf"/>
</dbReference>
<evidence type="ECO:0000313" key="6">
    <source>
        <dbReference type="Proteomes" id="UP000324479"/>
    </source>
</evidence>
<dbReference type="PANTHER" id="PTHR43397">
    <property type="entry name" value="ERGOTHIONEINE BIOSYNTHESIS PROTEIN 1"/>
    <property type="match status" value="1"/>
</dbReference>
<dbReference type="EC" id="2.1.1.44" evidence="5"/>
<organism evidence="5 6">
    <name type="scientific">Roseiconus nitratireducens</name>
    <dbReference type="NCBI Taxonomy" id="2605748"/>
    <lineage>
        <taxon>Bacteria</taxon>
        <taxon>Pseudomonadati</taxon>
        <taxon>Planctomycetota</taxon>
        <taxon>Planctomycetia</taxon>
        <taxon>Pirellulales</taxon>
        <taxon>Pirellulaceae</taxon>
        <taxon>Roseiconus</taxon>
    </lineage>
</organism>
<sequence>MPVGTSPVGTSSAGQTTTIPEPRSLSDDAQLREDVLAGLSEMPRVLSSKYFYDKRGSSLFDSICSLPEYYPTRTETEIMERDAGAMVSQIGEDVCIVEYGSGSSVKTRLLLDQVGPRASYVPVDISGKHLAQTAEELSDRYPRMPITPVVADFTQPFELPGWVAEHENVCFYFPGSTIGNFTPDEAVDLLRRMRCQGQTASNEPSKTGLLIGVDLHKDTGVLEAAYNDREGVTAEFNKNMLVRINRELGADFDLDQFGHTAIYNEAARRIEMRLVSLTHQTVHLCGRSFEFGCGQTIRTEYSHKYTLDGFTQLAETAGWSVRQAWTDPQSRFSVLFFRAAESDDT</sequence>
<dbReference type="InterPro" id="IPR035094">
    <property type="entry name" value="EgtD"/>
</dbReference>
<dbReference type="Pfam" id="PF10017">
    <property type="entry name" value="Methyltransf_33"/>
    <property type="match status" value="1"/>
</dbReference>
<dbReference type="RefSeq" id="WP_150079143.1">
    <property type="nucleotide sequence ID" value="NZ_VWOX01000018.1"/>
</dbReference>
<dbReference type="InterPro" id="IPR051128">
    <property type="entry name" value="EgtD_Methyltrsf_superfamily"/>
</dbReference>
<keyword evidence="2 5" id="KW-0808">Transferase</keyword>
<feature type="region of interest" description="Disordered" evidence="3">
    <location>
        <begin position="1"/>
        <end position="25"/>
    </location>
</feature>
<dbReference type="SUPFAM" id="SSF53335">
    <property type="entry name" value="S-adenosyl-L-methionine-dependent methyltransferases"/>
    <property type="match status" value="1"/>
</dbReference>
<feature type="domain" description="Histidine-specific methyltransferase SAM-dependent" evidence="4">
    <location>
        <begin position="31"/>
        <end position="338"/>
    </location>
</feature>
<dbReference type="GO" id="GO:0032259">
    <property type="term" value="P:methylation"/>
    <property type="evidence" value="ECO:0007669"/>
    <property type="project" value="UniProtKB-KW"/>
</dbReference>
<evidence type="ECO:0000256" key="3">
    <source>
        <dbReference type="SAM" id="MobiDB-lite"/>
    </source>
</evidence>
<evidence type="ECO:0000313" key="5">
    <source>
        <dbReference type="EMBL" id="KAA5539605.1"/>
    </source>
</evidence>
<proteinExistence type="predicted"/>
<dbReference type="InterPro" id="IPR017804">
    <property type="entry name" value="MeTrfase_EgtD-like"/>
</dbReference>
<accession>A0A5M6D351</accession>
<gene>
    <name evidence="5" type="primary">egtD</name>
    <name evidence="5" type="ORF">FYK55_23855</name>
</gene>
<dbReference type="Proteomes" id="UP000324479">
    <property type="component" value="Unassembled WGS sequence"/>
</dbReference>
<dbReference type="EMBL" id="VWOX01000018">
    <property type="protein sequence ID" value="KAA5539605.1"/>
    <property type="molecule type" value="Genomic_DNA"/>
</dbReference>
<feature type="compositionally biased region" description="Polar residues" evidence="3">
    <location>
        <begin position="7"/>
        <end position="19"/>
    </location>
</feature>
<dbReference type="NCBIfam" id="TIGR03438">
    <property type="entry name" value="egtD_ergothio"/>
    <property type="match status" value="1"/>
</dbReference>
<reference evidence="5 6" key="1">
    <citation type="submission" date="2019-08" db="EMBL/GenBank/DDBJ databases">
        <authorList>
            <person name="Dhanesh K."/>
            <person name="Kumar G."/>
            <person name="Sasikala C."/>
            <person name="Venkata Ramana C."/>
        </authorList>
    </citation>
    <scope>NUCLEOTIDE SEQUENCE [LARGE SCALE GENOMIC DNA]</scope>
    <source>
        <strain evidence="5 6">JC645</strain>
    </source>
</reference>
<evidence type="ECO:0000256" key="1">
    <source>
        <dbReference type="ARBA" id="ARBA00022603"/>
    </source>
</evidence>
<dbReference type="PIRSF" id="PIRSF018005">
    <property type="entry name" value="UCP018005"/>
    <property type="match status" value="1"/>
</dbReference>
<comment type="caution">
    <text evidence="5">The sequence shown here is derived from an EMBL/GenBank/DDBJ whole genome shotgun (WGS) entry which is preliminary data.</text>
</comment>
<protein>
    <submittedName>
        <fullName evidence="5">L-histidine N(Alpha)-methyltransferase</fullName>
        <ecNumber evidence="5">2.1.1.44</ecNumber>
    </submittedName>
</protein>
<dbReference type="InterPro" id="IPR019257">
    <property type="entry name" value="MeTrfase_dom"/>
</dbReference>
<keyword evidence="6" id="KW-1185">Reference proteome</keyword>
<name>A0A5M6D351_9BACT</name>